<feature type="region of interest" description="Disordered" evidence="1">
    <location>
        <begin position="829"/>
        <end position="860"/>
    </location>
</feature>
<feature type="region of interest" description="Disordered" evidence="1">
    <location>
        <begin position="233"/>
        <end position="279"/>
    </location>
</feature>
<feature type="compositionally biased region" description="Polar residues" evidence="1">
    <location>
        <begin position="1295"/>
        <end position="1330"/>
    </location>
</feature>
<keyword evidence="3" id="KW-1185">Reference proteome</keyword>
<feature type="compositionally biased region" description="Polar residues" evidence="1">
    <location>
        <begin position="424"/>
        <end position="433"/>
    </location>
</feature>
<feature type="compositionally biased region" description="Low complexity" evidence="1">
    <location>
        <begin position="1331"/>
        <end position="1344"/>
    </location>
</feature>
<feature type="compositionally biased region" description="Low complexity" evidence="1">
    <location>
        <begin position="244"/>
        <end position="272"/>
    </location>
</feature>
<feature type="region of interest" description="Disordered" evidence="1">
    <location>
        <begin position="1399"/>
        <end position="1526"/>
    </location>
</feature>
<accession>A0A8J2LSB9</accession>
<evidence type="ECO:0000313" key="3">
    <source>
        <dbReference type="Proteomes" id="UP000708208"/>
    </source>
</evidence>
<protein>
    <submittedName>
        <fullName evidence="2">Uncharacterized protein</fullName>
    </submittedName>
</protein>
<feature type="compositionally biased region" description="Basic and acidic residues" evidence="1">
    <location>
        <begin position="1480"/>
        <end position="1489"/>
    </location>
</feature>
<feature type="compositionally biased region" description="Polar residues" evidence="1">
    <location>
        <begin position="1207"/>
        <end position="1224"/>
    </location>
</feature>
<feature type="compositionally biased region" description="Low complexity" evidence="1">
    <location>
        <begin position="1264"/>
        <end position="1276"/>
    </location>
</feature>
<feature type="region of interest" description="Disordered" evidence="1">
    <location>
        <begin position="300"/>
        <end position="365"/>
    </location>
</feature>
<feature type="compositionally biased region" description="Polar residues" evidence="1">
    <location>
        <begin position="597"/>
        <end position="623"/>
    </location>
</feature>
<feature type="compositionally biased region" description="Acidic residues" evidence="1">
    <location>
        <begin position="1490"/>
        <end position="1499"/>
    </location>
</feature>
<feature type="compositionally biased region" description="Basic and acidic residues" evidence="1">
    <location>
        <begin position="1509"/>
        <end position="1526"/>
    </location>
</feature>
<evidence type="ECO:0000313" key="2">
    <source>
        <dbReference type="EMBL" id="CAG7827345.1"/>
    </source>
</evidence>
<dbReference type="OrthoDB" id="5987010at2759"/>
<feature type="region of interest" description="Disordered" evidence="1">
    <location>
        <begin position="1241"/>
        <end position="1344"/>
    </location>
</feature>
<feature type="compositionally biased region" description="Low complexity" evidence="1">
    <location>
        <begin position="377"/>
        <end position="392"/>
    </location>
</feature>
<feature type="compositionally biased region" description="Basic and acidic residues" evidence="1">
    <location>
        <begin position="936"/>
        <end position="946"/>
    </location>
</feature>
<feature type="compositionally biased region" description="Polar residues" evidence="1">
    <location>
        <begin position="441"/>
        <end position="450"/>
    </location>
</feature>
<feature type="region of interest" description="Disordered" evidence="1">
    <location>
        <begin position="563"/>
        <end position="623"/>
    </location>
</feature>
<feature type="region of interest" description="Disordered" evidence="1">
    <location>
        <begin position="377"/>
        <end position="468"/>
    </location>
</feature>
<feature type="compositionally biased region" description="Low complexity" evidence="1">
    <location>
        <begin position="40"/>
        <end position="57"/>
    </location>
</feature>
<feature type="region of interest" description="Disordered" evidence="1">
    <location>
        <begin position="1164"/>
        <end position="1229"/>
    </location>
</feature>
<feature type="compositionally biased region" description="Polar residues" evidence="1">
    <location>
        <begin position="1399"/>
        <end position="1426"/>
    </location>
</feature>
<proteinExistence type="predicted"/>
<feature type="compositionally biased region" description="Low complexity" evidence="1">
    <location>
        <begin position="1171"/>
        <end position="1187"/>
    </location>
</feature>
<feature type="compositionally biased region" description="Polar residues" evidence="1">
    <location>
        <begin position="459"/>
        <end position="468"/>
    </location>
</feature>
<evidence type="ECO:0000256" key="1">
    <source>
        <dbReference type="SAM" id="MobiDB-lite"/>
    </source>
</evidence>
<dbReference type="EMBL" id="CAJVCH010543096">
    <property type="protein sequence ID" value="CAG7827345.1"/>
    <property type="molecule type" value="Genomic_DNA"/>
</dbReference>
<feature type="region of interest" description="Disordered" evidence="1">
    <location>
        <begin position="32"/>
        <end position="57"/>
    </location>
</feature>
<name>A0A8J2LSB9_9HEXA</name>
<feature type="compositionally biased region" description="Pro residues" evidence="1">
    <location>
        <begin position="1253"/>
        <end position="1263"/>
    </location>
</feature>
<feature type="region of interest" description="Disordered" evidence="1">
    <location>
        <begin position="748"/>
        <end position="774"/>
    </location>
</feature>
<gene>
    <name evidence="2" type="ORF">AFUS01_LOCUS37336</name>
</gene>
<feature type="compositionally biased region" description="Polar residues" evidence="1">
    <location>
        <begin position="829"/>
        <end position="854"/>
    </location>
</feature>
<feature type="compositionally biased region" description="Polar residues" evidence="1">
    <location>
        <begin position="331"/>
        <end position="340"/>
    </location>
</feature>
<feature type="compositionally biased region" description="Low complexity" evidence="1">
    <location>
        <begin position="199"/>
        <end position="216"/>
    </location>
</feature>
<feature type="compositionally biased region" description="Basic residues" evidence="1">
    <location>
        <begin position="161"/>
        <end position="175"/>
    </location>
</feature>
<organism evidence="2 3">
    <name type="scientific">Allacma fusca</name>
    <dbReference type="NCBI Taxonomy" id="39272"/>
    <lineage>
        <taxon>Eukaryota</taxon>
        <taxon>Metazoa</taxon>
        <taxon>Ecdysozoa</taxon>
        <taxon>Arthropoda</taxon>
        <taxon>Hexapoda</taxon>
        <taxon>Collembola</taxon>
        <taxon>Symphypleona</taxon>
        <taxon>Sminthuridae</taxon>
        <taxon>Allacma</taxon>
    </lineage>
</organism>
<feature type="compositionally biased region" description="Low complexity" evidence="1">
    <location>
        <begin position="125"/>
        <end position="136"/>
    </location>
</feature>
<feature type="compositionally biased region" description="Polar residues" evidence="1">
    <location>
        <begin position="348"/>
        <end position="365"/>
    </location>
</feature>
<feature type="region of interest" description="Disordered" evidence="1">
    <location>
        <begin position="927"/>
        <end position="963"/>
    </location>
</feature>
<comment type="caution">
    <text evidence="2">The sequence shown here is derived from an EMBL/GenBank/DDBJ whole genome shotgun (WGS) entry which is preliminary data.</text>
</comment>
<feature type="compositionally biased region" description="Low complexity" evidence="1">
    <location>
        <begin position="1427"/>
        <end position="1438"/>
    </location>
</feature>
<feature type="compositionally biased region" description="Low complexity" evidence="1">
    <location>
        <begin position="566"/>
        <end position="589"/>
    </location>
</feature>
<reference evidence="2" key="1">
    <citation type="submission" date="2021-06" db="EMBL/GenBank/DDBJ databases">
        <authorList>
            <person name="Hodson N. C."/>
            <person name="Mongue J. A."/>
            <person name="Jaron S. K."/>
        </authorList>
    </citation>
    <scope>NUCLEOTIDE SEQUENCE</scope>
</reference>
<sequence length="1526" mass="162328">MSSLLDHLDNNYSDGDEDDHINRLFPKCKPRASSLQPFASNSTNESSLSSESRTSLSDCNLTNTNDTVNHKNINTVNNNLFCEGNRLSVAGNHPSESAVIRNGHVSQSDIDNNVSLRCLSNGPHKVSSSENSNKVVGRAVYPPSSSVSAAKSKGKSERSSRSRRNHHHHHHHQHHSGSSSNVEFVPKGPALHSSTSGHNPVNPSVVVNNKRNNSSSTSHGRIMECDTLDDHFDNGIGSGGSSGSNGSAFSQSSSLSSTGEKTNALSVSSSGLGSSGGNVGLRDSRIEIAGGREIFSQNRIKAGRRVRGSTSMDSMIVPQNMESSGPHHGLTPSSSQSQLQGKGRRKVTNNAPNPLISPSSPVNASSIWEPHLASSVSSKRNFPFSSSSSSSSRGGDRERERIYASSGSNPLNRNSGGSHGGNSYFRSSRTSQYYPHHHDYSLTNDTTKSPSMEGMLPQVHSSTTSAKSPSGLVMKETVFASEITSIEKPVEVGKEAAAAKQQQQPPFIYETPIDGGGEIVFDDIEDHWRDDGVKSGDKEATFVSMGSVDKSQLNFLETLMRDNEEQQQQQQHKPQQPTSQLHLQLQQKQQHSHHSSNTKGMSNVSITHGSSPSNPSGYDSDECASSSVLANNNLKTSPNNGNKRLIGSIPIAEYEGSPKRYGLRLPTQAKPNHLELVDPNSPTIAHLNVSTTLSPRLQSPSSSSFQAGARLPGFPLRIDTSSATGPLPNTCSSSVGIPGKALVNESSCESSHATGTGMGILMESNDHNSDLDGQLNSKLDGGAFTTTGNFSGVANIMTTSNPPVSPTCSVNSATLMMAGTVGSSMVTKTGTSTDIASDDSVASQQGSNLTTANSLDDAETEVSASHRLDVTDSHDDYLLYEFSETRKVLEEFFKPVTGLVGGGVGERLSNFDELDYTLKRQAGNSYVGQRLASESSNERNVEESPKKPPRRGVQLNISSGGGASPKLISFQEVSLPLSHNSHSQSSISPSSSMAAPTTAAMLLDSSRDVNDNDIDVETASTNTETDLGDTEVGLQVGHSRNFTLSPETTDCDSNELESEISLDFEASIHSSSRIGATMPVLEDGLSSGNVSDNEDHDEDEVVVDRKRNAIISRKINNNKNLSAAASGIPPQQVTSGGVSTEPNPTLLLMKKQISEIEKEIKLRSQRVVSHSESNGSSNVGPSSTNGPGPSPLRIPDSSNPGAVILPASSTSLDKQQIDMNSSEDNFPLKDIIRPESNIFDCNDPELEALDPMRPTPPPSPAPSSIPHHLQQPLHHLNSGQSSSQGGIALPGRMVNFTSRSPNEAINNMCSNPNSSSHIPTGSSSNNTHPDTSNGSGPTSSSSASATFMVTAGTSTALNSSLGLLHDSTNNMILSEDSASTGGADIQSIQDAVQLAKNLPSQRSTTFDASSTGPTSGTTNISMATACSSSSQQPPQHSSSSEERLVPLVRDTSPVWVPRHPASTSGNHHPHRSVNAGVRDPLLRKQRYEETPDDDADTDQETDRLLGQNRTEDDYGFYDEKVTEPFF</sequence>
<feature type="region of interest" description="Disordered" evidence="1">
    <location>
        <begin position="121"/>
        <end position="221"/>
    </location>
</feature>
<feature type="region of interest" description="Disordered" evidence="1">
    <location>
        <begin position="1121"/>
        <end position="1143"/>
    </location>
</feature>
<dbReference type="Proteomes" id="UP000708208">
    <property type="component" value="Unassembled WGS sequence"/>
</dbReference>